<accession>A0ACC2Q0S5</accession>
<reference evidence="1" key="1">
    <citation type="submission" date="2023-03" db="EMBL/GenBank/DDBJ databases">
        <title>Chromosome-level genomes of two armyworms, Mythimna separata and Mythimna loreyi, provide insights into the biosynthesis and reception of sex pheromones.</title>
        <authorList>
            <person name="Zhao H."/>
        </authorList>
    </citation>
    <scope>NUCLEOTIDE SEQUENCE</scope>
    <source>
        <strain evidence="1">BeijingLab</strain>
    </source>
</reference>
<name>A0ACC2Q0S5_9NEOP</name>
<dbReference type="Proteomes" id="UP001231649">
    <property type="component" value="Chromosome 32"/>
</dbReference>
<gene>
    <name evidence="1" type="ORF">PYW08_013049</name>
</gene>
<comment type="caution">
    <text evidence="1">The sequence shown here is derived from an EMBL/GenBank/DDBJ whole genome shotgun (WGS) entry which is preliminary data.</text>
</comment>
<protein>
    <submittedName>
        <fullName evidence="1">Uncharacterized protein</fullName>
    </submittedName>
</protein>
<dbReference type="EMBL" id="CM056808">
    <property type="protein sequence ID" value="KAJ8704325.1"/>
    <property type="molecule type" value="Genomic_DNA"/>
</dbReference>
<evidence type="ECO:0000313" key="1">
    <source>
        <dbReference type="EMBL" id="KAJ8704325.1"/>
    </source>
</evidence>
<sequence length="288" mass="32936">MSVDGSLIEKESPPPYVTFRKGMSCNDVPNWRDELKEFQANIKSMLETCLTKQDEKFSLLLSQFDDVKTSIKFISDKYDSLEEKSKDVAYRVKKLEDKISSPEASEQRIAALEAKLEVAEQKSQNCNIEISNLPEKRGENLISILENISSLIKQPLSARDVIAIHRVPQMNPKSTKPKNIVVKLSTQILRDNFVAAARLRKGITSKELQLSGNPQKIYINEHLTLQKKKLFRQTKETAKQNGYRFVWIKHGVILVRADVPEPAFIIRSEEDLSKIKPYNKSHEQSSHV</sequence>
<evidence type="ECO:0000313" key="2">
    <source>
        <dbReference type="Proteomes" id="UP001231649"/>
    </source>
</evidence>
<proteinExistence type="predicted"/>
<keyword evidence="2" id="KW-1185">Reference proteome</keyword>
<organism evidence="1 2">
    <name type="scientific">Mythimna loreyi</name>
    <dbReference type="NCBI Taxonomy" id="667449"/>
    <lineage>
        <taxon>Eukaryota</taxon>
        <taxon>Metazoa</taxon>
        <taxon>Ecdysozoa</taxon>
        <taxon>Arthropoda</taxon>
        <taxon>Hexapoda</taxon>
        <taxon>Insecta</taxon>
        <taxon>Pterygota</taxon>
        <taxon>Neoptera</taxon>
        <taxon>Endopterygota</taxon>
        <taxon>Lepidoptera</taxon>
        <taxon>Glossata</taxon>
        <taxon>Ditrysia</taxon>
        <taxon>Noctuoidea</taxon>
        <taxon>Noctuidae</taxon>
        <taxon>Noctuinae</taxon>
        <taxon>Hadenini</taxon>
        <taxon>Mythimna</taxon>
    </lineage>
</organism>